<dbReference type="InterPro" id="IPR036890">
    <property type="entry name" value="HATPase_C_sf"/>
</dbReference>
<evidence type="ECO:0000256" key="4">
    <source>
        <dbReference type="ARBA" id="ARBA00022679"/>
    </source>
</evidence>
<evidence type="ECO:0000259" key="8">
    <source>
        <dbReference type="PROSITE" id="PS50109"/>
    </source>
</evidence>
<evidence type="ECO:0000256" key="5">
    <source>
        <dbReference type="ARBA" id="ARBA00022777"/>
    </source>
</evidence>
<accession>A0A1Y5F9P5</accession>
<dbReference type="EMBL" id="MAAO01000005">
    <property type="protein sequence ID" value="OUR97899.1"/>
    <property type="molecule type" value="Genomic_DNA"/>
</dbReference>
<evidence type="ECO:0000313" key="9">
    <source>
        <dbReference type="EMBL" id="OUR97899.1"/>
    </source>
</evidence>
<name>A0A1Y5F9P5_9BACT</name>
<dbReference type="GO" id="GO:0016036">
    <property type="term" value="P:cellular response to phosphate starvation"/>
    <property type="evidence" value="ECO:0007669"/>
    <property type="project" value="TreeGrafter"/>
</dbReference>
<keyword evidence="4" id="KW-0808">Transferase</keyword>
<dbReference type="SMART" id="SM00388">
    <property type="entry name" value="HisKA"/>
    <property type="match status" value="1"/>
</dbReference>
<keyword evidence="6" id="KW-0902">Two-component regulatory system</keyword>
<organism evidence="9 10">
    <name type="scientific">Halobacteriovorax marinus</name>
    <dbReference type="NCBI Taxonomy" id="97084"/>
    <lineage>
        <taxon>Bacteria</taxon>
        <taxon>Pseudomonadati</taxon>
        <taxon>Bdellovibrionota</taxon>
        <taxon>Bacteriovoracia</taxon>
        <taxon>Bacteriovoracales</taxon>
        <taxon>Halobacteriovoraceae</taxon>
        <taxon>Halobacteriovorax</taxon>
    </lineage>
</organism>
<dbReference type="SUPFAM" id="SSF47384">
    <property type="entry name" value="Homodimeric domain of signal transducing histidine kinase"/>
    <property type="match status" value="1"/>
</dbReference>
<evidence type="ECO:0000256" key="6">
    <source>
        <dbReference type="ARBA" id="ARBA00023012"/>
    </source>
</evidence>
<dbReference type="PANTHER" id="PTHR45453:SF1">
    <property type="entry name" value="PHOSPHATE REGULON SENSOR PROTEIN PHOR"/>
    <property type="match status" value="1"/>
</dbReference>
<reference evidence="10" key="1">
    <citation type="journal article" date="2017" name="Proc. Natl. Acad. Sci. U.S.A.">
        <title>Simulation of Deepwater Horizon oil plume reveals substrate specialization within a complex community of hydrocarbon-degraders.</title>
        <authorList>
            <person name="Hu P."/>
            <person name="Dubinsky E.A."/>
            <person name="Probst A.J."/>
            <person name="Wang J."/>
            <person name="Sieber C.M.K."/>
            <person name="Tom L.M."/>
            <person name="Gardinali P."/>
            <person name="Banfield J.F."/>
            <person name="Atlas R.M."/>
            <person name="Andersen G.L."/>
        </authorList>
    </citation>
    <scope>NUCLEOTIDE SEQUENCE [LARGE SCALE GENOMIC DNA]</scope>
</reference>
<dbReference type="InterPro" id="IPR050351">
    <property type="entry name" value="BphY/WalK/GraS-like"/>
</dbReference>
<dbReference type="InterPro" id="IPR003661">
    <property type="entry name" value="HisK_dim/P_dom"/>
</dbReference>
<dbReference type="EC" id="2.7.13.3" evidence="2"/>
<comment type="caution">
    <text evidence="9">The sequence shown here is derived from an EMBL/GenBank/DDBJ whole genome shotgun (WGS) entry which is preliminary data.</text>
</comment>
<dbReference type="Pfam" id="PF00512">
    <property type="entry name" value="HisKA"/>
    <property type="match status" value="1"/>
</dbReference>
<dbReference type="PRINTS" id="PR00344">
    <property type="entry name" value="BCTRLSENSOR"/>
</dbReference>
<dbReference type="GO" id="GO:0000155">
    <property type="term" value="F:phosphorelay sensor kinase activity"/>
    <property type="evidence" value="ECO:0007669"/>
    <property type="project" value="InterPro"/>
</dbReference>
<sequence length="316" mass="37075">MRSFKWYFHPIFIFTFSLIALITSLVVYIQSYLGVYDSLRIFVDKNKIEAVQFLEADTWVTILFLSVLVAIILAGTIIIFVYYQKVIQLYRLQQNFINGFTHELKTPIASMRLFLDTFKKHELSREDQLKYIEYMIRDTERLSDNVGQILNLGRIEDKNFTVKRYRHNLFLFLEDFLAKNPHLFEDGEIIVKKIDHVDYFALIDTSLMEMVFMNILTNAFRYNNTKKPIVEISFRSLGRKMAIDFVDNGKGIDKSEQRNIFRKFYQIGKTTKGSGLGLYLTSQILKIHKGRIDIESEGLEKGSTFTLLIQRESTKS</sequence>
<dbReference type="PROSITE" id="PS50109">
    <property type="entry name" value="HIS_KIN"/>
    <property type="match status" value="1"/>
</dbReference>
<evidence type="ECO:0000256" key="2">
    <source>
        <dbReference type="ARBA" id="ARBA00012438"/>
    </source>
</evidence>
<protein>
    <recommendedName>
        <fullName evidence="2">histidine kinase</fullName>
        <ecNumber evidence="2">2.7.13.3</ecNumber>
    </recommendedName>
</protein>
<dbReference type="Proteomes" id="UP000196531">
    <property type="component" value="Unassembled WGS sequence"/>
</dbReference>
<dbReference type="InterPro" id="IPR004358">
    <property type="entry name" value="Sig_transdc_His_kin-like_C"/>
</dbReference>
<feature type="domain" description="Histidine kinase" evidence="8">
    <location>
        <begin position="99"/>
        <end position="313"/>
    </location>
</feature>
<dbReference type="InterPro" id="IPR005467">
    <property type="entry name" value="His_kinase_dom"/>
</dbReference>
<keyword evidence="3" id="KW-0597">Phosphoprotein</keyword>
<dbReference type="Pfam" id="PF02518">
    <property type="entry name" value="HATPase_c"/>
    <property type="match status" value="1"/>
</dbReference>
<dbReference type="GO" id="GO:0004721">
    <property type="term" value="F:phosphoprotein phosphatase activity"/>
    <property type="evidence" value="ECO:0007669"/>
    <property type="project" value="TreeGrafter"/>
</dbReference>
<dbReference type="InterPro" id="IPR036097">
    <property type="entry name" value="HisK_dim/P_sf"/>
</dbReference>
<keyword evidence="7" id="KW-0472">Membrane</keyword>
<evidence type="ECO:0000313" key="10">
    <source>
        <dbReference type="Proteomes" id="UP000196531"/>
    </source>
</evidence>
<dbReference type="SUPFAM" id="SSF55874">
    <property type="entry name" value="ATPase domain of HSP90 chaperone/DNA topoisomerase II/histidine kinase"/>
    <property type="match status" value="1"/>
</dbReference>
<dbReference type="CDD" id="cd00082">
    <property type="entry name" value="HisKA"/>
    <property type="match status" value="1"/>
</dbReference>
<dbReference type="PANTHER" id="PTHR45453">
    <property type="entry name" value="PHOSPHATE REGULON SENSOR PROTEIN PHOR"/>
    <property type="match status" value="1"/>
</dbReference>
<dbReference type="AlphaFoldDB" id="A0A1Y5F9P5"/>
<comment type="catalytic activity">
    <reaction evidence="1">
        <text>ATP + protein L-histidine = ADP + protein N-phospho-L-histidine.</text>
        <dbReference type="EC" id="2.7.13.3"/>
    </reaction>
</comment>
<dbReference type="Gene3D" id="3.30.565.10">
    <property type="entry name" value="Histidine kinase-like ATPase, C-terminal domain"/>
    <property type="match status" value="1"/>
</dbReference>
<evidence type="ECO:0000256" key="1">
    <source>
        <dbReference type="ARBA" id="ARBA00000085"/>
    </source>
</evidence>
<evidence type="ECO:0000256" key="3">
    <source>
        <dbReference type="ARBA" id="ARBA00022553"/>
    </source>
</evidence>
<feature type="transmembrane region" description="Helical" evidence="7">
    <location>
        <begin position="59"/>
        <end position="83"/>
    </location>
</feature>
<evidence type="ECO:0000256" key="7">
    <source>
        <dbReference type="SAM" id="Phobius"/>
    </source>
</evidence>
<dbReference type="GO" id="GO:0005886">
    <property type="term" value="C:plasma membrane"/>
    <property type="evidence" value="ECO:0007669"/>
    <property type="project" value="TreeGrafter"/>
</dbReference>
<keyword evidence="7" id="KW-0812">Transmembrane</keyword>
<dbReference type="SMART" id="SM00387">
    <property type="entry name" value="HATPase_c"/>
    <property type="match status" value="1"/>
</dbReference>
<keyword evidence="7" id="KW-1133">Transmembrane helix</keyword>
<feature type="transmembrane region" description="Helical" evidence="7">
    <location>
        <begin position="7"/>
        <end position="29"/>
    </location>
</feature>
<keyword evidence="5" id="KW-0418">Kinase</keyword>
<proteinExistence type="predicted"/>
<dbReference type="Gene3D" id="1.10.287.130">
    <property type="match status" value="1"/>
</dbReference>
<gene>
    <name evidence="9" type="ORF">A9Q84_06800</name>
</gene>
<dbReference type="InterPro" id="IPR003594">
    <property type="entry name" value="HATPase_dom"/>
</dbReference>